<evidence type="ECO:0000313" key="3">
    <source>
        <dbReference type="Proteomes" id="UP000198769"/>
    </source>
</evidence>
<protein>
    <submittedName>
        <fullName evidence="2">Susd and RagB outer membrane lipoprotein</fullName>
    </submittedName>
</protein>
<dbReference type="OrthoDB" id="725917at2"/>
<dbReference type="RefSeq" id="WP_090027705.1">
    <property type="nucleotide sequence ID" value="NZ_FOVD01000011.1"/>
</dbReference>
<dbReference type="Pfam" id="PF12771">
    <property type="entry name" value="SusD-like_2"/>
    <property type="match status" value="1"/>
</dbReference>
<accession>A0A1I5CXP1</accession>
<feature type="signal peptide" evidence="1">
    <location>
        <begin position="1"/>
        <end position="22"/>
    </location>
</feature>
<evidence type="ECO:0000256" key="1">
    <source>
        <dbReference type="SAM" id="SignalP"/>
    </source>
</evidence>
<keyword evidence="2" id="KW-0449">Lipoprotein</keyword>
<name>A0A1I5CXP1_CHROL</name>
<keyword evidence="3" id="KW-1185">Reference proteome</keyword>
<evidence type="ECO:0000313" key="2">
    <source>
        <dbReference type="EMBL" id="SFN91765.1"/>
    </source>
</evidence>
<dbReference type="AlphaFoldDB" id="A0A1I5CXP1"/>
<gene>
    <name evidence="2" type="ORF">SAMN05421594_4696</name>
</gene>
<dbReference type="PROSITE" id="PS51257">
    <property type="entry name" value="PROKAR_LIPOPROTEIN"/>
    <property type="match status" value="1"/>
</dbReference>
<dbReference type="InterPro" id="IPR041662">
    <property type="entry name" value="SusD-like_2"/>
</dbReference>
<dbReference type="SUPFAM" id="SSF48452">
    <property type="entry name" value="TPR-like"/>
    <property type="match status" value="1"/>
</dbReference>
<dbReference type="InterPro" id="IPR011990">
    <property type="entry name" value="TPR-like_helical_dom_sf"/>
</dbReference>
<organism evidence="2 3">
    <name type="scientific">Chryseobacterium oleae</name>
    <dbReference type="NCBI Taxonomy" id="491207"/>
    <lineage>
        <taxon>Bacteria</taxon>
        <taxon>Pseudomonadati</taxon>
        <taxon>Bacteroidota</taxon>
        <taxon>Flavobacteriia</taxon>
        <taxon>Flavobacteriales</taxon>
        <taxon>Weeksellaceae</taxon>
        <taxon>Chryseobacterium group</taxon>
        <taxon>Chryseobacterium</taxon>
    </lineage>
</organism>
<proteinExistence type="predicted"/>
<reference evidence="3" key="1">
    <citation type="submission" date="2016-10" db="EMBL/GenBank/DDBJ databases">
        <authorList>
            <person name="Varghese N."/>
            <person name="Submissions S."/>
        </authorList>
    </citation>
    <scope>NUCLEOTIDE SEQUENCE [LARGE SCALE GENOMIC DNA]</scope>
    <source>
        <strain evidence="3">DSM 25575</strain>
    </source>
</reference>
<dbReference type="EMBL" id="FOVD01000011">
    <property type="protein sequence ID" value="SFN91765.1"/>
    <property type="molecule type" value="Genomic_DNA"/>
</dbReference>
<keyword evidence="1" id="KW-0732">Signal</keyword>
<feature type="chain" id="PRO_5011584247" evidence="1">
    <location>
        <begin position="23"/>
        <end position="475"/>
    </location>
</feature>
<dbReference type="Proteomes" id="UP000198769">
    <property type="component" value="Unassembled WGS sequence"/>
</dbReference>
<sequence>MKNILKAALTGILISASLVSCQSDLTSLNEDPKHPSVLPSENLLATALFQSSYYMDNPSVNFNNYRFFTQQWAEGQYPQETQYDLVTRNQPRNHFNRMYVYSLNNLRQAKENLKNEVETEDVRTNKMATLEIEEIFIWENLVDTFGDVPYSEAFKPNEILTPKYDDAKTIYIDLIKRIDAVIAAVKPSAKGYGSGDLVYAGSMPKWIKFANSIKLRLGINLADVDPTLAKATVESAIAGGVIASEDDAYKFKYDGNTFSNPVFDNLVASNRDDFVPSEIVINTMNSLSDPRMEKWFTKVGGIYKGGVFGELNDPYSDFSHLNDYFRSSTTASNLLSYAEVNFLKAEAAARGYAAGGTAVDLYATAVTSSMKENGVADATIATYLVANPYNAVNWKQSIGVQAWIAMFNKGLACWNFTRRLDNPTLVNPPKSNLSSVPYRMPYSDQEYVLNGANVNAAASKIGGDKATTKLFWDKF</sequence>
<dbReference type="Gene3D" id="1.25.40.390">
    <property type="match status" value="1"/>
</dbReference>